<keyword evidence="1" id="KW-1133">Transmembrane helix</keyword>
<evidence type="ECO:0000313" key="2">
    <source>
        <dbReference type="EMBL" id="EPH20508.1"/>
    </source>
</evidence>
<sequence length="73" mass="8163">MGQVYKNSLGLRIQRNPRLFLRVFAGACLPIVFYSAKVALLLQSEIIFSFSADRTYDGNIPPCGSQDYAFSLL</sequence>
<protein>
    <submittedName>
        <fullName evidence="2">Uncharacterized protein</fullName>
    </submittedName>
</protein>
<name>S3YSB8_BACSE</name>
<feature type="transmembrane region" description="Helical" evidence="1">
    <location>
        <begin position="20"/>
        <end position="42"/>
    </location>
</feature>
<dbReference type="EMBL" id="ATFP01000023">
    <property type="protein sequence ID" value="EPH20508.1"/>
    <property type="molecule type" value="Genomic_DNA"/>
</dbReference>
<dbReference type="Proteomes" id="UP000014614">
    <property type="component" value="Unassembled WGS sequence"/>
</dbReference>
<organism evidence="2 3">
    <name type="scientific">Bacteroides stercoris CC31F</name>
    <dbReference type="NCBI Taxonomy" id="1073351"/>
    <lineage>
        <taxon>Bacteria</taxon>
        <taxon>Pseudomonadati</taxon>
        <taxon>Bacteroidota</taxon>
        <taxon>Bacteroidia</taxon>
        <taxon>Bacteroidales</taxon>
        <taxon>Bacteroidaceae</taxon>
        <taxon>Bacteroides</taxon>
    </lineage>
</organism>
<dbReference type="AlphaFoldDB" id="S3YSB8"/>
<reference evidence="2 3" key="1">
    <citation type="submission" date="2013-05" db="EMBL/GenBank/DDBJ databases">
        <title>The Genome Sequence of Bacteroides stercoris CC31F.</title>
        <authorList>
            <consortium name="The Broad Institute Genomics Platform"/>
            <person name="Earl A."/>
            <person name="Ward D."/>
            <person name="Feldgarden M."/>
            <person name="Gevers D."/>
            <person name="Oliphant K."/>
            <person name="Allen-Vercoe E."/>
            <person name="Walker B."/>
            <person name="Young S."/>
            <person name="Zeng Q."/>
            <person name="Gargeya S."/>
            <person name="Fitzgerald M."/>
            <person name="Haas B."/>
            <person name="Abouelleil A."/>
            <person name="Allen A.W."/>
            <person name="Alvarado L."/>
            <person name="Arachchi H.M."/>
            <person name="Berlin A.M."/>
            <person name="Chapman S.B."/>
            <person name="Gainer-Dewar J."/>
            <person name="Goldberg J."/>
            <person name="Griggs A."/>
            <person name="Gujja S."/>
            <person name="Hansen M."/>
            <person name="Howarth C."/>
            <person name="Imamovic A."/>
            <person name="Ireland A."/>
            <person name="Larimer J."/>
            <person name="McCowan C."/>
            <person name="Murphy C."/>
            <person name="Pearson M."/>
            <person name="Poon T.W."/>
            <person name="Priest M."/>
            <person name="Roberts A."/>
            <person name="Saif S."/>
            <person name="Shea T."/>
            <person name="Sisk P."/>
            <person name="Sykes S."/>
            <person name="Wortman J."/>
            <person name="Nusbaum C."/>
            <person name="Birren B."/>
        </authorList>
    </citation>
    <scope>NUCLEOTIDE SEQUENCE [LARGE SCALE GENOMIC DNA]</scope>
    <source>
        <strain evidence="2 3">CC31F</strain>
    </source>
</reference>
<gene>
    <name evidence="2" type="ORF">HMPREF1181_01724</name>
</gene>
<proteinExistence type="predicted"/>
<accession>S3YSB8</accession>
<keyword evidence="1" id="KW-0472">Membrane</keyword>
<evidence type="ECO:0000256" key="1">
    <source>
        <dbReference type="SAM" id="Phobius"/>
    </source>
</evidence>
<evidence type="ECO:0000313" key="3">
    <source>
        <dbReference type="Proteomes" id="UP000014614"/>
    </source>
</evidence>
<comment type="caution">
    <text evidence="2">The sequence shown here is derived from an EMBL/GenBank/DDBJ whole genome shotgun (WGS) entry which is preliminary data.</text>
</comment>
<keyword evidence="1" id="KW-0812">Transmembrane</keyword>
<dbReference type="HOGENOM" id="CLU_2696972_0_0_10"/>